<sequence>MNRLSILILLALSSFVPRSLAPKKLMVDKSKSTVTYSMVHPMHKWDGVSHDVNAAMVYDEAAKQIQNVAVAIRVASFDSQNQNRDSHMIEVLDGIKYPNVTFTSQDVKPNADGTLTVNGKLTFHNVTKPITVQVTRREVGNQLLMNGKFDLKMTDYGIERPSLLGIATEDQFTLAFALAFTK</sequence>
<gene>
    <name evidence="3" type="ORF">J2I46_18265</name>
</gene>
<keyword evidence="4" id="KW-1185">Reference proteome</keyword>
<dbReference type="SMART" id="SM00867">
    <property type="entry name" value="YceI"/>
    <property type="match status" value="1"/>
</dbReference>
<dbReference type="PANTHER" id="PTHR34406:SF1">
    <property type="entry name" value="PROTEIN YCEI"/>
    <property type="match status" value="1"/>
</dbReference>
<evidence type="ECO:0000259" key="2">
    <source>
        <dbReference type="SMART" id="SM00867"/>
    </source>
</evidence>
<dbReference type="InterPro" id="IPR036761">
    <property type="entry name" value="TTHA0802/YceI-like_sf"/>
</dbReference>
<dbReference type="RefSeq" id="WP_207330488.1">
    <property type="nucleotide sequence ID" value="NZ_JAFMYW010000005.1"/>
</dbReference>
<feature type="domain" description="Lipid/polyisoprenoid-binding YceI-like" evidence="2">
    <location>
        <begin position="24"/>
        <end position="179"/>
    </location>
</feature>
<proteinExistence type="predicted"/>
<feature type="chain" id="PRO_5046149405" evidence="1">
    <location>
        <begin position="22"/>
        <end position="182"/>
    </location>
</feature>
<dbReference type="EMBL" id="JAFMYW010000005">
    <property type="protein sequence ID" value="MBO0950547.1"/>
    <property type="molecule type" value="Genomic_DNA"/>
</dbReference>
<dbReference type="Gene3D" id="2.40.128.110">
    <property type="entry name" value="Lipid/polyisoprenoid-binding, YceI-like"/>
    <property type="match status" value="1"/>
</dbReference>
<dbReference type="Proteomes" id="UP000664628">
    <property type="component" value="Unassembled WGS sequence"/>
</dbReference>
<evidence type="ECO:0000313" key="3">
    <source>
        <dbReference type="EMBL" id="MBO0950547.1"/>
    </source>
</evidence>
<reference evidence="3 4" key="1">
    <citation type="submission" date="2021-03" db="EMBL/GenBank/DDBJ databases">
        <title>Fibrella sp. HMF5405 genome sequencing and assembly.</title>
        <authorList>
            <person name="Kang H."/>
            <person name="Kim H."/>
            <person name="Bae S."/>
            <person name="Joh K."/>
        </authorList>
    </citation>
    <scope>NUCLEOTIDE SEQUENCE [LARGE SCALE GENOMIC DNA]</scope>
    <source>
        <strain evidence="3 4">HMF5405</strain>
    </source>
</reference>
<keyword evidence="1" id="KW-0732">Signal</keyword>
<dbReference type="Pfam" id="PF04264">
    <property type="entry name" value="YceI"/>
    <property type="match status" value="1"/>
</dbReference>
<dbReference type="PANTHER" id="PTHR34406">
    <property type="entry name" value="PROTEIN YCEI"/>
    <property type="match status" value="1"/>
</dbReference>
<evidence type="ECO:0000256" key="1">
    <source>
        <dbReference type="SAM" id="SignalP"/>
    </source>
</evidence>
<dbReference type="InterPro" id="IPR007372">
    <property type="entry name" value="Lipid/polyisoprenoid-bd_YceI"/>
</dbReference>
<organism evidence="3 4">
    <name type="scientific">Fibrella forsythiae</name>
    <dbReference type="NCBI Taxonomy" id="2817061"/>
    <lineage>
        <taxon>Bacteria</taxon>
        <taxon>Pseudomonadati</taxon>
        <taxon>Bacteroidota</taxon>
        <taxon>Cytophagia</taxon>
        <taxon>Cytophagales</taxon>
        <taxon>Spirosomataceae</taxon>
        <taxon>Fibrella</taxon>
    </lineage>
</organism>
<name>A0ABS3JKN0_9BACT</name>
<feature type="signal peptide" evidence="1">
    <location>
        <begin position="1"/>
        <end position="21"/>
    </location>
</feature>
<protein>
    <submittedName>
        <fullName evidence="3">YceI family protein</fullName>
    </submittedName>
</protein>
<dbReference type="SUPFAM" id="SSF101874">
    <property type="entry name" value="YceI-like"/>
    <property type="match status" value="1"/>
</dbReference>
<comment type="caution">
    <text evidence="3">The sequence shown here is derived from an EMBL/GenBank/DDBJ whole genome shotgun (WGS) entry which is preliminary data.</text>
</comment>
<evidence type="ECO:0000313" key="4">
    <source>
        <dbReference type="Proteomes" id="UP000664628"/>
    </source>
</evidence>
<accession>A0ABS3JKN0</accession>